<evidence type="ECO:0000313" key="2">
    <source>
        <dbReference type="EMBL" id="KAJ3576022.1"/>
    </source>
</evidence>
<feature type="transmembrane region" description="Helical" evidence="1">
    <location>
        <begin position="134"/>
        <end position="154"/>
    </location>
</feature>
<evidence type="ECO:0000313" key="3">
    <source>
        <dbReference type="Proteomes" id="UP001213000"/>
    </source>
</evidence>
<protein>
    <submittedName>
        <fullName evidence="2">Uncharacterized protein</fullName>
    </submittedName>
</protein>
<evidence type="ECO:0000256" key="1">
    <source>
        <dbReference type="SAM" id="Phobius"/>
    </source>
</evidence>
<comment type="caution">
    <text evidence="2">The sequence shown here is derived from an EMBL/GenBank/DDBJ whole genome shotgun (WGS) entry which is preliminary data.</text>
</comment>
<gene>
    <name evidence="2" type="ORF">NP233_g713</name>
</gene>
<keyword evidence="1" id="KW-1133">Transmembrane helix</keyword>
<name>A0AAD5W555_9AGAR</name>
<dbReference type="Proteomes" id="UP001213000">
    <property type="component" value="Unassembled WGS sequence"/>
</dbReference>
<keyword evidence="1" id="KW-0812">Transmembrane</keyword>
<dbReference type="AlphaFoldDB" id="A0AAD5W555"/>
<feature type="transmembrane region" description="Helical" evidence="1">
    <location>
        <begin position="94"/>
        <end position="119"/>
    </location>
</feature>
<feature type="transmembrane region" description="Helical" evidence="1">
    <location>
        <begin position="63"/>
        <end position="82"/>
    </location>
</feature>
<accession>A0AAD5W555</accession>
<dbReference type="EMBL" id="JANIEX010000021">
    <property type="protein sequence ID" value="KAJ3576022.1"/>
    <property type="molecule type" value="Genomic_DNA"/>
</dbReference>
<keyword evidence="3" id="KW-1185">Reference proteome</keyword>
<proteinExistence type="predicted"/>
<feature type="transmembrane region" description="Helical" evidence="1">
    <location>
        <begin position="166"/>
        <end position="190"/>
    </location>
</feature>
<keyword evidence="1" id="KW-0472">Membrane</keyword>
<organism evidence="2 3">
    <name type="scientific">Leucocoprinus birnbaumii</name>
    <dbReference type="NCBI Taxonomy" id="56174"/>
    <lineage>
        <taxon>Eukaryota</taxon>
        <taxon>Fungi</taxon>
        <taxon>Dikarya</taxon>
        <taxon>Basidiomycota</taxon>
        <taxon>Agaricomycotina</taxon>
        <taxon>Agaricomycetes</taxon>
        <taxon>Agaricomycetidae</taxon>
        <taxon>Agaricales</taxon>
        <taxon>Agaricineae</taxon>
        <taxon>Agaricaceae</taxon>
        <taxon>Leucocoprinus</taxon>
    </lineage>
</organism>
<sequence>MFAISTGDACLTLYIMFGPLLHSQPVPYQLIQSRQTLYFVNNLLADALLIYRCYVIWSYSTAVIVLPCLLFATSFGVGVFYASDLLAMLKSRGYNYMWLALAFNILLTTLIALRIWWMARQASKALGPTMARRYYSAMVIIIESGAIYSLYVLVDQILKTAVDKNILFMDAGLTQVTTIAPTLIIVQVGFGRQVHDLESTIRTGRGTQLTLSEPCSGQHSSQMT</sequence>
<reference evidence="2" key="1">
    <citation type="submission" date="2022-07" db="EMBL/GenBank/DDBJ databases">
        <title>Genome Sequence of Leucocoprinus birnbaumii.</title>
        <authorList>
            <person name="Buettner E."/>
        </authorList>
    </citation>
    <scope>NUCLEOTIDE SEQUENCE</scope>
    <source>
        <strain evidence="2">VT141</strain>
    </source>
</reference>